<dbReference type="SUPFAM" id="SSF48008">
    <property type="entry name" value="GntR ligand-binding domain-like"/>
    <property type="match status" value="1"/>
</dbReference>
<dbReference type="Gene3D" id="1.10.10.10">
    <property type="entry name" value="Winged helix-like DNA-binding domain superfamily/Winged helix DNA-binding domain"/>
    <property type="match status" value="1"/>
</dbReference>
<gene>
    <name evidence="6" type="ORF">NP064_02090</name>
</gene>
<sequence length="252" mass="27786">MDATPARASRSDAVYAALRDELMSGRVSPWERLGEERLAERYAVSRTPVREALARLLADGLVEKRSGGLYLYTPTFEDLAALYELRVLLEVQGIRRVVDDPTLTHDRALLEPELEAWHGLRDERPAPTPDFVTVDERFHTVLLASSGNRALSGALTQVNQKIRAVRMYDYVTADRMSATVDEHVEIVELVLAGRLRSALDALTEHVGASKDVVVERAAHALAIATRSHIDGRSPFPAADAPELSTADGRSPR</sequence>
<evidence type="ECO:0000313" key="7">
    <source>
        <dbReference type="Proteomes" id="UP001316189"/>
    </source>
</evidence>
<dbReference type="Gene3D" id="1.20.120.530">
    <property type="entry name" value="GntR ligand-binding domain-like"/>
    <property type="match status" value="1"/>
</dbReference>
<evidence type="ECO:0000256" key="4">
    <source>
        <dbReference type="SAM" id="MobiDB-lite"/>
    </source>
</evidence>
<reference evidence="6 7" key="1">
    <citation type="submission" date="2022-07" db="EMBL/GenBank/DDBJ databases">
        <title>Novel species in genus cellulomonas.</title>
        <authorList>
            <person name="Ye L."/>
        </authorList>
    </citation>
    <scope>NUCLEOTIDE SEQUENCE [LARGE SCALE GENOMIC DNA]</scope>
    <source>
        <strain evidence="7">zg-Y338</strain>
    </source>
</reference>
<dbReference type="Pfam" id="PF07729">
    <property type="entry name" value="FCD"/>
    <property type="match status" value="1"/>
</dbReference>
<feature type="domain" description="HTH gntR-type" evidence="5">
    <location>
        <begin position="8"/>
        <end position="75"/>
    </location>
</feature>
<keyword evidence="2" id="KW-0238">DNA-binding</keyword>
<accession>A0ABY5KYY6</accession>
<feature type="region of interest" description="Disordered" evidence="4">
    <location>
        <begin position="232"/>
        <end position="252"/>
    </location>
</feature>
<dbReference type="SUPFAM" id="SSF46785">
    <property type="entry name" value="Winged helix' DNA-binding domain"/>
    <property type="match status" value="1"/>
</dbReference>
<name>A0ABY5KYY6_9CELL</name>
<evidence type="ECO:0000256" key="2">
    <source>
        <dbReference type="ARBA" id="ARBA00023125"/>
    </source>
</evidence>
<evidence type="ECO:0000256" key="3">
    <source>
        <dbReference type="ARBA" id="ARBA00023163"/>
    </source>
</evidence>
<dbReference type="EMBL" id="CP101988">
    <property type="protein sequence ID" value="UUI75732.1"/>
    <property type="molecule type" value="Genomic_DNA"/>
</dbReference>
<keyword evidence="3" id="KW-0804">Transcription</keyword>
<dbReference type="RefSeq" id="WP_227568174.1">
    <property type="nucleotide sequence ID" value="NZ_CP101988.1"/>
</dbReference>
<keyword evidence="7" id="KW-1185">Reference proteome</keyword>
<dbReference type="PANTHER" id="PTHR43537">
    <property type="entry name" value="TRANSCRIPTIONAL REGULATOR, GNTR FAMILY"/>
    <property type="match status" value="1"/>
</dbReference>
<dbReference type="PROSITE" id="PS50949">
    <property type="entry name" value="HTH_GNTR"/>
    <property type="match status" value="1"/>
</dbReference>
<dbReference type="PRINTS" id="PR00035">
    <property type="entry name" value="HTHGNTR"/>
</dbReference>
<dbReference type="InterPro" id="IPR000524">
    <property type="entry name" value="Tscrpt_reg_HTH_GntR"/>
</dbReference>
<protein>
    <submittedName>
        <fullName evidence="6">GntR family transcriptional regulator</fullName>
    </submittedName>
</protein>
<evidence type="ECO:0000259" key="5">
    <source>
        <dbReference type="PROSITE" id="PS50949"/>
    </source>
</evidence>
<dbReference type="PANTHER" id="PTHR43537:SF45">
    <property type="entry name" value="GNTR FAMILY REGULATORY PROTEIN"/>
    <property type="match status" value="1"/>
</dbReference>
<dbReference type="SMART" id="SM00895">
    <property type="entry name" value="FCD"/>
    <property type="match status" value="1"/>
</dbReference>
<dbReference type="InterPro" id="IPR011711">
    <property type="entry name" value="GntR_C"/>
</dbReference>
<organism evidence="6 7">
    <name type="scientific">Cellulomonas chengniuliangii</name>
    <dbReference type="NCBI Taxonomy" id="2968084"/>
    <lineage>
        <taxon>Bacteria</taxon>
        <taxon>Bacillati</taxon>
        <taxon>Actinomycetota</taxon>
        <taxon>Actinomycetes</taxon>
        <taxon>Micrococcales</taxon>
        <taxon>Cellulomonadaceae</taxon>
        <taxon>Cellulomonas</taxon>
    </lineage>
</organism>
<keyword evidence="1" id="KW-0805">Transcription regulation</keyword>
<dbReference type="InterPro" id="IPR036390">
    <property type="entry name" value="WH_DNA-bd_sf"/>
</dbReference>
<dbReference type="CDD" id="cd07377">
    <property type="entry name" value="WHTH_GntR"/>
    <property type="match status" value="1"/>
</dbReference>
<dbReference type="Proteomes" id="UP001316189">
    <property type="component" value="Chromosome"/>
</dbReference>
<dbReference type="InterPro" id="IPR008920">
    <property type="entry name" value="TF_FadR/GntR_C"/>
</dbReference>
<dbReference type="Pfam" id="PF00392">
    <property type="entry name" value="GntR"/>
    <property type="match status" value="1"/>
</dbReference>
<evidence type="ECO:0000256" key="1">
    <source>
        <dbReference type="ARBA" id="ARBA00023015"/>
    </source>
</evidence>
<proteinExistence type="predicted"/>
<dbReference type="SMART" id="SM00345">
    <property type="entry name" value="HTH_GNTR"/>
    <property type="match status" value="1"/>
</dbReference>
<evidence type="ECO:0000313" key="6">
    <source>
        <dbReference type="EMBL" id="UUI75732.1"/>
    </source>
</evidence>
<dbReference type="InterPro" id="IPR036388">
    <property type="entry name" value="WH-like_DNA-bd_sf"/>
</dbReference>